<reference evidence="1" key="1">
    <citation type="submission" date="2020-10" db="EMBL/GenBank/DDBJ databases">
        <authorList>
            <person name="Gilroy R."/>
        </authorList>
    </citation>
    <scope>NUCLEOTIDE SEQUENCE</scope>
    <source>
        <strain evidence="1">ChiW3-316</strain>
    </source>
</reference>
<dbReference type="EMBL" id="DVNC01000042">
    <property type="protein sequence ID" value="HIU53710.1"/>
    <property type="molecule type" value="Genomic_DNA"/>
</dbReference>
<dbReference type="Proteomes" id="UP000824107">
    <property type="component" value="Unassembled WGS sequence"/>
</dbReference>
<proteinExistence type="predicted"/>
<name>A0A9D1M4L4_9PROT</name>
<evidence type="ECO:0000313" key="2">
    <source>
        <dbReference type="Proteomes" id="UP000824107"/>
    </source>
</evidence>
<evidence type="ECO:0000313" key="1">
    <source>
        <dbReference type="EMBL" id="HIU53710.1"/>
    </source>
</evidence>
<accession>A0A9D1M4L4</accession>
<comment type="caution">
    <text evidence="1">The sequence shown here is derived from an EMBL/GenBank/DDBJ whole genome shotgun (WGS) entry which is preliminary data.</text>
</comment>
<gene>
    <name evidence="1" type="ORF">IAD20_06485</name>
</gene>
<dbReference type="AlphaFoldDB" id="A0A9D1M4L4"/>
<sequence>MNIRQFESQYAALKVLSVNRKMKNDDMFLTFKKRQNIVTENSPASWAEIVHFLKQDLLNAFVGDFLEDARNYNDYELEKLFVLLEHNQELFRIKELARDFLVLAKELTEREDSGWNTQIEAALYSPNMSKQLESGLLCLKFPFADLMAAKVKYALASPACGANYRLFIDWLPAFEKSQPLAITKVHQELANVQLQADRLCAEAKKLYAMYHILI</sequence>
<reference evidence="1" key="2">
    <citation type="journal article" date="2021" name="PeerJ">
        <title>Extensive microbial diversity within the chicken gut microbiome revealed by metagenomics and culture.</title>
        <authorList>
            <person name="Gilroy R."/>
            <person name="Ravi A."/>
            <person name="Getino M."/>
            <person name="Pursley I."/>
            <person name="Horton D.L."/>
            <person name="Alikhan N.F."/>
            <person name="Baker D."/>
            <person name="Gharbi K."/>
            <person name="Hall N."/>
            <person name="Watson M."/>
            <person name="Adriaenssens E.M."/>
            <person name="Foster-Nyarko E."/>
            <person name="Jarju S."/>
            <person name="Secka A."/>
            <person name="Antonio M."/>
            <person name="Oren A."/>
            <person name="Chaudhuri R.R."/>
            <person name="La Ragione R."/>
            <person name="Hildebrand F."/>
            <person name="Pallen M.J."/>
        </authorList>
    </citation>
    <scope>NUCLEOTIDE SEQUENCE</scope>
    <source>
        <strain evidence="1">ChiW3-316</strain>
    </source>
</reference>
<protein>
    <submittedName>
        <fullName evidence="1">Uncharacterized protein</fullName>
    </submittedName>
</protein>
<organism evidence="1 2">
    <name type="scientific">Candidatus Scatocola faecipullorum</name>
    <dbReference type="NCBI Taxonomy" id="2840917"/>
    <lineage>
        <taxon>Bacteria</taxon>
        <taxon>Pseudomonadati</taxon>
        <taxon>Pseudomonadota</taxon>
        <taxon>Alphaproteobacteria</taxon>
        <taxon>Rhodospirillales</taxon>
        <taxon>Rhodospirillaceae</taxon>
        <taxon>Rhodospirillaceae incertae sedis</taxon>
        <taxon>Candidatus Scatocola</taxon>
    </lineage>
</organism>